<feature type="compositionally biased region" description="Basic and acidic residues" evidence="1">
    <location>
        <begin position="30"/>
        <end position="39"/>
    </location>
</feature>
<gene>
    <name evidence="2" type="ORF">ZOD2009_17563</name>
</gene>
<reference evidence="2 3" key="1">
    <citation type="journal article" date="2014" name="ISME J.">
        <title>Trehalose/2-sulfotrehalose biosynthesis and glycine-betaine uptake are widely spread mechanisms for osmoadaptation in the Halobacteriales.</title>
        <authorList>
            <person name="Youssef N.H."/>
            <person name="Savage-Ashlock K.N."/>
            <person name="McCully A.L."/>
            <person name="Luedtke B."/>
            <person name="Shaw E.I."/>
            <person name="Hoff W.D."/>
            <person name="Elshahed M.S."/>
        </authorList>
    </citation>
    <scope>NUCLEOTIDE SEQUENCE [LARGE SCALE GENOMIC DNA]</scope>
    <source>
        <strain evidence="2 3">DX253</strain>
    </source>
</reference>
<evidence type="ECO:0000313" key="2">
    <source>
        <dbReference type="EMBL" id="EFW90977.1"/>
    </source>
</evidence>
<dbReference type="EMBL" id="AEMG01000019">
    <property type="protein sequence ID" value="EFW90977.1"/>
    <property type="molecule type" value="Genomic_DNA"/>
</dbReference>
<protein>
    <submittedName>
        <fullName evidence="2">Uncharacterized protein</fullName>
    </submittedName>
</protein>
<comment type="caution">
    <text evidence="2">The sequence shown here is derived from an EMBL/GenBank/DDBJ whole genome shotgun (WGS) entry which is preliminary data.</text>
</comment>
<dbReference type="AlphaFoldDB" id="E7QXH4"/>
<accession>E7QXH4</accession>
<dbReference type="Proteomes" id="UP000003751">
    <property type="component" value="Unassembled WGS sequence"/>
</dbReference>
<sequence length="39" mass="4402">MKTTLQLDTEATNEPSTKETRYGPPQHSMRRTDPEVASP</sequence>
<feature type="compositionally biased region" description="Polar residues" evidence="1">
    <location>
        <begin position="1"/>
        <end position="15"/>
    </location>
</feature>
<dbReference type="PATRIC" id="fig|797209.4.peg.3440"/>
<organism evidence="2 3">
    <name type="scientific">Haladaptatus paucihalophilus DX253</name>
    <dbReference type="NCBI Taxonomy" id="797209"/>
    <lineage>
        <taxon>Archaea</taxon>
        <taxon>Methanobacteriati</taxon>
        <taxon>Methanobacteriota</taxon>
        <taxon>Stenosarchaea group</taxon>
        <taxon>Halobacteria</taxon>
        <taxon>Halobacteriales</taxon>
        <taxon>Haladaptataceae</taxon>
        <taxon>Haladaptatus</taxon>
    </lineage>
</organism>
<evidence type="ECO:0000256" key="1">
    <source>
        <dbReference type="SAM" id="MobiDB-lite"/>
    </source>
</evidence>
<proteinExistence type="predicted"/>
<name>E7QXH4_HALPU</name>
<evidence type="ECO:0000313" key="3">
    <source>
        <dbReference type="Proteomes" id="UP000003751"/>
    </source>
</evidence>
<feature type="region of interest" description="Disordered" evidence="1">
    <location>
        <begin position="1"/>
        <end position="39"/>
    </location>
</feature>